<reference evidence="10" key="1">
    <citation type="submission" date="2018-01" db="EMBL/GenBank/DDBJ databases">
        <authorList>
            <person name="Regsiter A."/>
            <person name="William W."/>
        </authorList>
    </citation>
    <scope>NUCLEOTIDE SEQUENCE</scope>
    <source>
        <strain evidence="10">TRIP AH-1</strain>
    </source>
</reference>
<accession>A0A445N1R6</accession>
<dbReference type="InterPro" id="IPR036509">
    <property type="entry name" value="Met_Sox_Rdtase_MsrA_sf"/>
</dbReference>
<dbReference type="HAMAP" id="MF_01400">
    <property type="entry name" value="MsrB"/>
    <property type="match status" value="1"/>
</dbReference>
<dbReference type="Gene3D" id="3.30.1060.10">
    <property type="entry name" value="Peptide methionine sulphoxide reductase MsrA"/>
    <property type="match status" value="1"/>
</dbReference>
<evidence type="ECO:0000256" key="8">
    <source>
        <dbReference type="HAMAP-Rule" id="MF_01401"/>
    </source>
</evidence>
<dbReference type="EC" id="1.8.4.12" evidence="7"/>
<organism evidence="10">
    <name type="scientific">uncultured Desulfobacterium sp</name>
    <dbReference type="NCBI Taxonomy" id="201089"/>
    <lineage>
        <taxon>Bacteria</taxon>
        <taxon>Pseudomonadati</taxon>
        <taxon>Thermodesulfobacteriota</taxon>
        <taxon>Desulfobacteria</taxon>
        <taxon>Desulfobacterales</taxon>
        <taxon>Desulfobacteriaceae</taxon>
        <taxon>Desulfobacterium</taxon>
        <taxon>environmental samples</taxon>
    </lineage>
</organism>
<evidence type="ECO:0000256" key="1">
    <source>
        <dbReference type="ARBA" id="ARBA00023002"/>
    </source>
</evidence>
<dbReference type="SUPFAM" id="SSF55068">
    <property type="entry name" value="Peptide methionine sulfoxide reductase"/>
    <property type="match status" value="1"/>
</dbReference>
<dbReference type="Gene3D" id="2.170.150.20">
    <property type="entry name" value="Peptide methionine sulfoxide reductase"/>
    <property type="match status" value="1"/>
</dbReference>
<comment type="catalytic activity">
    <reaction evidence="5 7">
        <text>L-methionyl-[protein] + [thioredoxin]-disulfide + H2O = L-methionyl-(R)-S-oxide-[protein] + [thioredoxin]-dithiol</text>
        <dbReference type="Rhea" id="RHEA:24164"/>
        <dbReference type="Rhea" id="RHEA-COMP:10698"/>
        <dbReference type="Rhea" id="RHEA-COMP:10700"/>
        <dbReference type="Rhea" id="RHEA-COMP:12313"/>
        <dbReference type="Rhea" id="RHEA-COMP:12314"/>
        <dbReference type="ChEBI" id="CHEBI:15377"/>
        <dbReference type="ChEBI" id="CHEBI:16044"/>
        <dbReference type="ChEBI" id="CHEBI:29950"/>
        <dbReference type="ChEBI" id="CHEBI:45764"/>
        <dbReference type="ChEBI" id="CHEBI:50058"/>
        <dbReference type="EC" id="1.8.4.12"/>
    </reaction>
</comment>
<feature type="active site" description="Nucleophile" evidence="7">
    <location>
        <position position="345"/>
    </location>
</feature>
<dbReference type="Pfam" id="PF01625">
    <property type="entry name" value="PMSR"/>
    <property type="match status" value="1"/>
</dbReference>
<dbReference type="NCBIfam" id="TIGR00357">
    <property type="entry name" value="peptide-methionine (R)-S-oxide reductase MsrB"/>
    <property type="match status" value="1"/>
</dbReference>
<gene>
    <name evidence="10" type="primary">msrAB</name>
    <name evidence="8" type="synonym">msrA</name>
    <name evidence="7" type="synonym">msrB</name>
    <name evidence="10" type="ORF">PITCH_A700014</name>
</gene>
<evidence type="ECO:0000256" key="6">
    <source>
        <dbReference type="ARBA" id="ARBA00048782"/>
    </source>
</evidence>
<dbReference type="InterPro" id="IPR011057">
    <property type="entry name" value="Mss4-like_sf"/>
</dbReference>
<dbReference type="GO" id="GO:0008113">
    <property type="term" value="F:peptide-methionine (S)-S-oxide reductase activity"/>
    <property type="evidence" value="ECO:0007669"/>
    <property type="project" value="UniProtKB-UniRule"/>
</dbReference>
<keyword evidence="1 7" id="KW-0560">Oxidoreductase</keyword>
<sequence>MKKLIFITFFLTAIIGISFIHADQSKTLKFEEEVKMNKDPEKSNKATFAGGCFWCVEADFEKVEGVSEVISGYTGGSKENPKYEEVSSGVTGHREAIQVTYDPKIVSFEKLLDIFWRHVDPTDPGGQFVDRGQQYQSAIFYHDDEQRRLAEASKKRLEESGVFSRPVVTEIIKFTEFYPAEDYHQQYSRKNPLRYNSYRQHSGRDKFLKEIWGNEKKPTGLYCQDRSKFNKPDDKVLQNRLSPLQYEVTQHKGTESPFKNEYWDNKKEGIYVDVVSGEPLFSSKDKYDSKSGWPSFTKPIKSENVVEVKDASHFMVRTEVRSKLGASHLGHVFPDGPKPTGLRYCINSAALRFIAKEDMEKEGYGEYMGIFQEP</sequence>
<dbReference type="SUPFAM" id="SSF51316">
    <property type="entry name" value="Mss4-like"/>
    <property type="match status" value="1"/>
</dbReference>
<protein>
    <recommendedName>
        <fullName evidence="7 8">Multifunctional fusion protein</fullName>
    </recommendedName>
    <domain>
        <recommendedName>
            <fullName evidence="8">Peptide methionine sulfoxide reductase MsrA</fullName>
            <shortName evidence="8">Protein-methionine-S-oxide reductase</shortName>
            <ecNumber evidence="8">1.8.4.11</ecNumber>
        </recommendedName>
        <alternativeName>
            <fullName evidence="8">Peptide-methionine (S)-S-oxide reductase</fullName>
            <shortName evidence="8">Peptide Met(O) reductase</shortName>
        </alternativeName>
    </domain>
    <domain>
        <recommendedName>
            <fullName evidence="7">Peptide methionine sulfoxide reductase MsrB</fullName>
            <ecNumber evidence="7">1.8.4.12</ecNumber>
        </recommendedName>
        <alternativeName>
            <fullName evidence="7">Peptide-methionine (R)-S-oxide reductase</fullName>
        </alternativeName>
    </domain>
</protein>
<name>A0A445N1R6_9BACT</name>
<dbReference type="HAMAP" id="MF_01401">
    <property type="entry name" value="MsrA"/>
    <property type="match status" value="1"/>
</dbReference>
<dbReference type="NCBIfam" id="TIGR00401">
    <property type="entry name" value="msrA"/>
    <property type="match status" value="1"/>
</dbReference>
<comment type="caution">
    <text evidence="7">Lacks conserved residue(s) required for the propagation of feature annotation.</text>
</comment>
<comment type="catalytic activity">
    <reaction evidence="4 8">
        <text>L-methionyl-[protein] + [thioredoxin]-disulfide + H2O = L-methionyl-(S)-S-oxide-[protein] + [thioredoxin]-dithiol</text>
        <dbReference type="Rhea" id="RHEA:14217"/>
        <dbReference type="Rhea" id="RHEA-COMP:10698"/>
        <dbReference type="Rhea" id="RHEA-COMP:10700"/>
        <dbReference type="Rhea" id="RHEA-COMP:12313"/>
        <dbReference type="Rhea" id="RHEA-COMP:12315"/>
        <dbReference type="ChEBI" id="CHEBI:15377"/>
        <dbReference type="ChEBI" id="CHEBI:16044"/>
        <dbReference type="ChEBI" id="CHEBI:29950"/>
        <dbReference type="ChEBI" id="CHEBI:44120"/>
        <dbReference type="ChEBI" id="CHEBI:50058"/>
        <dbReference type="EC" id="1.8.4.11"/>
    </reaction>
</comment>
<evidence type="ECO:0000256" key="7">
    <source>
        <dbReference type="HAMAP-Rule" id="MF_01400"/>
    </source>
</evidence>
<dbReference type="GO" id="GO:0033743">
    <property type="term" value="F:peptide-methionine (R)-S-oxide reductase activity"/>
    <property type="evidence" value="ECO:0007669"/>
    <property type="project" value="UniProtKB-UniRule"/>
</dbReference>
<dbReference type="GO" id="GO:0033744">
    <property type="term" value="F:L-methionine:thioredoxin-disulfide S-oxidoreductase activity"/>
    <property type="evidence" value="ECO:0007669"/>
    <property type="project" value="RHEA"/>
</dbReference>
<evidence type="ECO:0000256" key="2">
    <source>
        <dbReference type="ARBA" id="ARBA00023268"/>
    </source>
</evidence>
<dbReference type="EC" id="1.8.4.11" evidence="8"/>
<comment type="function">
    <text evidence="3 8">Has an important function as a repair enzyme for proteins that have been inactivated by oxidation. Catalyzes the reversible oxidation-reduction of methionine sulfoxide in proteins to methionine.</text>
</comment>
<dbReference type="PANTHER" id="PTHR43774:SF1">
    <property type="entry name" value="PEPTIDE METHIONINE SULFOXIDE REDUCTASE MSRA 2"/>
    <property type="match status" value="1"/>
</dbReference>
<dbReference type="FunFam" id="2.170.150.20:FF:000003">
    <property type="entry name" value="Peptide methionine sulfoxide reductase MsrB"/>
    <property type="match status" value="1"/>
</dbReference>
<dbReference type="InterPro" id="IPR002569">
    <property type="entry name" value="Met_Sox_Rdtase_MsrA_dom"/>
</dbReference>
<feature type="active site" evidence="8">
    <location>
        <position position="52"/>
    </location>
</feature>
<dbReference type="PROSITE" id="PS51790">
    <property type="entry name" value="MSRB"/>
    <property type="match status" value="1"/>
</dbReference>
<comment type="similarity">
    <text evidence="8">Belongs to the MsrA Met sulfoxide reductase family.</text>
</comment>
<evidence type="ECO:0000259" key="9">
    <source>
        <dbReference type="PROSITE" id="PS51790"/>
    </source>
</evidence>
<comment type="similarity">
    <text evidence="7">Belongs to the MsrB Met sulfoxide reductase family.</text>
</comment>
<dbReference type="InterPro" id="IPR002579">
    <property type="entry name" value="Met_Sox_Rdtase_MsrB_dom"/>
</dbReference>
<evidence type="ECO:0000313" key="10">
    <source>
        <dbReference type="EMBL" id="SPD75644.1"/>
    </source>
</evidence>
<dbReference type="Pfam" id="PF01641">
    <property type="entry name" value="SelR"/>
    <property type="match status" value="1"/>
</dbReference>
<comment type="catalytic activity">
    <reaction evidence="6 8">
        <text>[thioredoxin]-disulfide + L-methionine + H2O = L-methionine (S)-S-oxide + [thioredoxin]-dithiol</text>
        <dbReference type="Rhea" id="RHEA:19993"/>
        <dbReference type="Rhea" id="RHEA-COMP:10698"/>
        <dbReference type="Rhea" id="RHEA-COMP:10700"/>
        <dbReference type="ChEBI" id="CHEBI:15377"/>
        <dbReference type="ChEBI" id="CHEBI:29950"/>
        <dbReference type="ChEBI" id="CHEBI:50058"/>
        <dbReference type="ChEBI" id="CHEBI:57844"/>
        <dbReference type="ChEBI" id="CHEBI:58772"/>
        <dbReference type="EC" id="1.8.4.11"/>
    </reaction>
</comment>
<dbReference type="AlphaFoldDB" id="A0A445N1R6"/>
<evidence type="ECO:0000256" key="3">
    <source>
        <dbReference type="ARBA" id="ARBA00024679"/>
    </source>
</evidence>
<dbReference type="PANTHER" id="PTHR43774">
    <property type="entry name" value="PEPTIDE METHIONINE SULFOXIDE REDUCTASE"/>
    <property type="match status" value="1"/>
</dbReference>
<evidence type="ECO:0000256" key="5">
    <source>
        <dbReference type="ARBA" id="ARBA00048488"/>
    </source>
</evidence>
<evidence type="ECO:0000256" key="4">
    <source>
        <dbReference type="ARBA" id="ARBA00047806"/>
    </source>
</evidence>
<proteinExistence type="inferred from homology"/>
<dbReference type="EMBL" id="OJIN01000215">
    <property type="protein sequence ID" value="SPD75644.1"/>
    <property type="molecule type" value="Genomic_DNA"/>
</dbReference>
<keyword evidence="2" id="KW-0511">Multifunctional enzyme</keyword>
<feature type="domain" description="MsrB" evidence="9">
    <location>
        <begin position="234"/>
        <end position="356"/>
    </location>
</feature>